<dbReference type="InterPro" id="IPR001279">
    <property type="entry name" value="Metallo-B-lactamas"/>
</dbReference>
<comment type="caution">
    <text evidence="2">The sequence shown here is derived from an EMBL/GenBank/DDBJ whole genome shotgun (WGS) entry which is preliminary data.</text>
</comment>
<dbReference type="GO" id="GO:0016787">
    <property type="term" value="F:hydrolase activity"/>
    <property type="evidence" value="ECO:0007669"/>
    <property type="project" value="UniProtKB-KW"/>
</dbReference>
<dbReference type="InterPro" id="IPR050114">
    <property type="entry name" value="UPF0173_UPF0282_UlaG_hydrolase"/>
</dbReference>
<dbReference type="AlphaFoldDB" id="A0A7V7TY40"/>
<dbReference type="Pfam" id="PF12706">
    <property type="entry name" value="Lactamase_B_2"/>
    <property type="match status" value="1"/>
</dbReference>
<dbReference type="RefSeq" id="WP_150967756.1">
    <property type="nucleotide sequence ID" value="NZ_VZDO01000001.1"/>
</dbReference>
<gene>
    <name evidence="2" type="ORF">F6X38_01505</name>
</gene>
<keyword evidence="2" id="KW-0378">Hydrolase</keyword>
<proteinExistence type="predicted"/>
<dbReference type="SUPFAM" id="SSF56281">
    <property type="entry name" value="Metallo-hydrolase/oxidoreductase"/>
    <property type="match status" value="1"/>
</dbReference>
<evidence type="ECO:0000313" key="2">
    <source>
        <dbReference type="EMBL" id="KAB0682785.1"/>
    </source>
</evidence>
<dbReference type="Proteomes" id="UP000432089">
    <property type="component" value="Unassembled WGS sequence"/>
</dbReference>
<name>A0A7V7TY40_9HYPH</name>
<keyword evidence="3" id="KW-1185">Reference proteome</keyword>
<evidence type="ECO:0000259" key="1">
    <source>
        <dbReference type="Pfam" id="PF12706"/>
    </source>
</evidence>
<sequence length="291" mass="31368">MSFEAVAFEGRLAERLKRPPERRPGRVSLFWLGQAGFVVEAAGRRLLIDPYLSDSLARKYAGTATPHERMAPVPVQPDKLGPVDVVLLTHRHTDHMDPDTLRPLAERLPDLRFVVPAAEIEEASRRTGVGAERLIPMDAGERRAVLPGIAVRAVRAAHETLEADREGRFRFLGYAVETAGATVFHSGDTVPFEGQAAEVRVLNADLALLPVNGRSEALASAGIAGNMTMAEAVELCRAAGIPAMLAHHYGMFAFNTAAPEAIDRIAAAAAPLRAGRARFGTEYRLGPVDEA</sequence>
<organism evidence="2 3">
    <name type="scientific">Plantimonas leprariae</name>
    <dbReference type="NCBI Taxonomy" id="2615207"/>
    <lineage>
        <taxon>Bacteria</taxon>
        <taxon>Pseudomonadati</taxon>
        <taxon>Pseudomonadota</taxon>
        <taxon>Alphaproteobacteria</taxon>
        <taxon>Hyphomicrobiales</taxon>
        <taxon>Aurantimonadaceae</taxon>
        <taxon>Plantimonas</taxon>
    </lineage>
</organism>
<dbReference type="PANTHER" id="PTHR43546">
    <property type="entry name" value="UPF0173 METAL-DEPENDENT HYDROLASE MJ1163-RELATED"/>
    <property type="match status" value="1"/>
</dbReference>
<dbReference type="InterPro" id="IPR036866">
    <property type="entry name" value="RibonucZ/Hydroxyglut_hydro"/>
</dbReference>
<dbReference type="EMBL" id="VZDO01000001">
    <property type="protein sequence ID" value="KAB0682785.1"/>
    <property type="molecule type" value="Genomic_DNA"/>
</dbReference>
<protein>
    <submittedName>
        <fullName evidence="2">MBL fold metallo-hydrolase</fullName>
    </submittedName>
</protein>
<accession>A0A7V7TY40</accession>
<evidence type="ECO:0000313" key="3">
    <source>
        <dbReference type="Proteomes" id="UP000432089"/>
    </source>
</evidence>
<reference evidence="2 3" key="1">
    <citation type="submission" date="2019-09" db="EMBL/GenBank/DDBJ databases">
        <title>YIM 132180 draft genome.</title>
        <authorList>
            <person name="Zhang K."/>
        </authorList>
    </citation>
    <scope>NUCLEOTIDE SEQUENCE [LARGE SCALE GENOMIC DNA]</scope>
    <source>
        <strain evidence="2 3">YIM 132180</strain>
    </source>
</reference>
<dbReference type="Gene3D" id="3.60.15.10">
    <property type="entry name" value="Ribonuclease Z/Hydroxyacylglutathione hydrolase-like"/>
    <property type="match status" value="1"/>
</dbReference>
<feature type="domain" description="Metallo-beta-lactamase" evidence="1">
    <location>
        <begin position="44"/>
        <end position="249"/>
    </location>
</feature>